<proteinExistence type="predicted"/>
<dbReference type="Proteomes" id="UP001501094">
    <property type="component" value="Unassembled WGS sequence"/>
</dbReference>
<comment type="caution">
    <text evidence="5">The sequence shown here is derived from an EMBL/GenBank/DDBJ whole genome shotgun (WGS) entry which is preliminary data.</text>
</comment>
<evidence type="ECO:0000313" key="5">
    <source>
        <dbReference type="EMBL" id="GAA1856249.1"/>
    </source>
</evidence>
<feature type="domain" description="DUF4349" evidence="4">
    <location>
        <begin position="71"/>
        <end position="279"/>
    </location>
</feature>
<feature type="signal peptide" evidence="3">
    <location>
        <begin position="1"/>
        <end position="20"/>
    </location>
</feature>
<reference evidence="6" key="1">
    <citation type="journal article" date="2019" name="Int. J. Syst. Evol. Microbiol.">
        <title>The Global Catalogue of Microorganisms (GCM) 10K type strain sequencing project: providing services to taxonomists for standard genome sequencing and annotation.</title>
        <authorList>
            <consortium name="The Broad Institute Genomics Platform"/>
            <consortium name="The Broad Institute Genome Sequencing Center for Infectious Disease"/>
            <person name="Wu L."/>
            <person name="Ma J."/>
        </authorList>
    </citation>
    <scope>NUCLEOTIDE SEQUENCE [LARGE SCALE GENOMIC DNA]</scope>
    <source>
        <strain evidence="6">JCM 14326</strain>
    </source>
</reference>
<evidence type="ECO:0000256" key="2">
    <source>
        <dbReference type="SAM" id="Phobius"/>
    </source>
</evidence>
<dbReference type="Pfam" id="PF14257">
    <property type="entry name" value="DUF4349"/>
    <property type="match status" value="1"/>
</dbReference>
<protein>
    <recommendedName>
        <fullName evidence="4">DUF4349 domain-containing protein</fullName>
    </recommendedName>
</protein>
<evidence type="ECO:0000256" key="3">
    <source>
        <dbReference type="SAM" id="SignalP"/>
    </source>
</evidence>
<dbReference type="EMBL" id="BAAANL010000002">
    <property type="protein sequence ID" value="GAA1856249.1"/>
    <property type="molecule type" value="Genomic_DNA"/>
</dbReference>
<feature type="compositionally biased region" description="Basic and acidic residues" evidence="1">
    <location>
        <begin position="98"/>
        <end position="110"/>
    </location>
</feature>
<keyword evidence="6" id="KW-1185">Reference proteome</keyword>
<feature type="region of interest" description="Disordered" evidence="1">
    <location>
        <begin position="40"/>
        <end position="61"/>
    </location>
</feature>
<name>A0ABP4ZGK4_9MICO</name>
<evidence type="ECO:0000313" key="6">
    <source>
        <dbReference type="Proteomes" id="UP001501094"/>
    </source>
</evidence>
<feature type="transmembrane region" description="Helical" evidence="2">
    <location>
        <begin position="257"/>
        <end position="283"/>
    </location>
</feature>
<evidence type="ECO:0000256" key="1">
    <source>
        <dbReference type="SAM" id="MobiDB-lite"/>
    </source>
</evidence>
<feature type="chain" id="PRO_5046106109" description="DUF4349 domain-containing protein" evidence="3">
    <location>
        <begin position="21"/>
        <end position="299"/>
    </location>
</feature>
<gene>
    <name evidence="5" type="ORF">GCM10009751_11750</name>
</gene>
<evidence type="ECO:0000259" key="4">
    <source>
        <dbReference type="Pfam" id="PF14257"/>
    </source>
</evidence>
<sequence length="299" mass="30781">MAALCAGLLAVTLAGCGADAADGSGAAPEGVAAPEAAFEEGAADAAGGRAADEDGGEVGVDVSGQEQDIDRELVTTGEATLVVDDPFAAAEEVAELTEKAGGRVESRDETAASGEEPGSAWLTLRIPAGEVTATLDAFARLGEVTERSIQTVDVTGQARDLDARIAALETSTRRLTELLADADRTADLIEIERELSDRQATLDSLTGERELLSDQVAMSTLNLSIRAGQAPVAEARPEGFLGGLAAGWDGLVGTFNVLVLVLGALLPWAAVAAVLFLIARPLVRRARANRRRATLPDPS</sequence>
<feature type="region of interest" description="Disordered" evidence="1">
    <location>
        <begin position="98"/>
        <end position="118"/>
    </location>
</feature>
<accession>A0ABP4ZGK4</accession>
<keyword evidence="3" id="KW-0732">Signal</keyword>
<organism evidence="5 6">
    <name type="scientific">Myceligenerans crystallogenes</name>
    <dbReference type="NCBI Taxonomy" id="316335"/>
    <lineage>
        <taxon>Bacteria</taxon>
        <taxon>Bacillati</taxon>
        <taxon>Actinomycetota</taxon>
        <taxon>Actinomycetes</taxon>
        <taxon>Micrococcales</taxon>
        <taxon>Promicromonosporaceae</taxon>
        <taxon>Myceligenerans</taxon>
    </lineage>
</organism>
<keyword evidence="2" id="KW-0812">Transmembrane</keyword>
<keyword evidence="2" id="KW-0472">Membrane</keyword>
<keyword evidence="2" id="KW-1133">Transmembrane helix</keyword>
<dbReference type="InterPro" id="IPR025645">
    <property type="entry name" value="DUF4349"/>
</dbReference>